<evidence type="ECO:0000313" key="3">
    <source>
        <dbReference type="Proteomes" id="UP001162740"/>
    </source>
</evidence>
<gene>
    <name evidence="2" type="ORF">KUM34_008345</name>
</gene>
<dbReference type="PANTHER" id="PTHR33336:SF3">
    <property type="entry name" value="ABM DOMAIN-CONTAINING PROTEIN"/>
    <property type="match status" value="1"/>
</dbReference>
<proteinExistence type="predicted"/>
<accession>A0AA46WYD2</accession>
<organism evidence="2 3">
    <name type="scientific">Rhodococcus rhodochrous</name>
    <dbReference type="NCBI Taxonomy" id="1829"/>
    <lineage>
        <taxon>Bacteria</taxon>
        <taxon>Bacillati</taxon>
        <taxon>Actinomycetota</taxon>
        <taxon>Actinomycetes</taxon>
        <taxon>Mycobacteriales</taxon>
        <taxon>Nocardiaceae</taxon>
        <taxon>Rhodococcus</taxon>
    </lineage>
</organism>
<dbReference type="GO" id="GO:0004497">
    <property type="term" value="F:monooxygenase activity"/>
    <property type="evidence" value="ECO:0007669"/>
    <property type="project" value="UniProtKB-KW"/>
</dbReference>
<evidence type="ECO:0000259" key="1">
    <source>
        <dbReference type="PROSITE" id="PS51725"/>
    </source>
</evidence>
<dbReference type="PROSITE" id="PS51725">
    <property type="entry name" value="ABM"/>
    <property type="match status" value="1"/>
</dbReference>
<protein>
    <submittedName>
        <fullName evidence="2">Antibiotic biosynthesis monooxygenase</fullName>
    </submittedName>
</protein>
<dbReference type="Proteomes" id="UP001162740">
    <property type="component" value="Chromosome"/>
</dbReference>
<sequence length="108" mass="12248">MIFIVVKFTVRPEEADTWLERTRDFTDATRAEPGNLWFEWSRSVDDPNRFVLVEAFRDGEAGSAHVASEHFRAGLDAMRPALARTPQILNTEIPGAEWARMGELDLGD</sequence>
<feature type="domain" description="ABM" evidence="1">
    <location>
        <begin position="2"/>
        <end position="93"/>
    </location>
</feature>
<dbReference type="SUPFAM" id="SSF54909">
    <property type="entry name" value="Dimeric alpha+beta barrel"/>
    <property type="match status" value="1"/>
</dbReference>
<reference evidence="2 3" key="1">
    <citation type="journal article" date="2021" name="Front. Microbiol.">
        <title>Bacterial Transformation of Aromatic Monomers in Softwood Black Liquor.</title>
        <authorList>
            <person name="Navas L.E."/>
            <person name="Dexter G."/>
            <person name="Liu J."/>
            <person name="Levy-Booth D."/>
            <person name="Cho M."/>
            <person name="Jang S.K."/>
            <person name="Mansfield S.D."/>
            <person name="Renneckar S."/>
            <person name="Mohn W.W."/>
            <person name="Eltis L.D."/>
        </authorList>
    </citation>
    <scope>NUCLEOTIDE SEQUENCE [LARGE SCALE GENOMIC DNA]</scope>
    <source>
        <strain evidence="2 3">GD02</strain>
    </source>
</reference>
<dbReference type="RefSeq" id="WP_229581867.1">
    <property type="nucleotide sequence ID" value="NZ_CP083974.1"/>
</dbReference>
<dbReference type="AlphaFoldDB" id="A0AA46WYD2"/>
<dbReference type="InterPro" id="IPR050744">
    <property type="entry name" value="AI-2_Isomerase_LsrG"/>
</dbReference>
<keyword evidence="2" id="KW-0560">Oxidoreductase</keyword>
<dbReference type="Pfam" id="PF03992">
    <property type="entry name" value="ABM"/>
    <property type="match status" value="1"/>
</dbReference>
<dbReference type="InterPro" id="IPR011008">
    <property type="entry name" value="Dimeric_a/b-barrel"/>
</dbReference>
<name>A0AA46WYD2_RHORH</name>
<dbReference type="EMBL" id="CP083974">
    <property type="protein sequence ID" value="UZF46663.1"/>
    <property type="molecule type" value="Genomic_DNA"/>
</dbReference>
<dbReference type="InterPro" id="IPR007138">
    <property type="entry name" value="ABM_dom"/>
</dbReference>
<evidence type="ECO:0000313" key="2">
    <source>
        <dbReference type="EMBL" id="UZF46663.1"/>
    </source>
</evidence>
<dbReference type="PANTHER" id="PTHR33336">
    <property type="entry name" value="QUINOL MONOOXYGENASE YGIN-RELATED"/>
    <property type="match status" value="1"/>
</dbReference>
<keyword evidence="2" id="KW-0503">Monooxygenase</keyword>
<dbReference type="Gene3D" id="3.30.70.100">
    <property type="match status" value="1"/>
</dbReference>